<dbReference type="AlphaFoldDB" id="A0A1A8BG91"/>
<protein>
    <recommendedName>
        <fullName evidence="2">Endonuclease/exonuclease/phosphatase domain-containing protein</fullName>
    </recommendedName>
</protein>
<organism evidence="1">
    <name type="scientific">Nothobranchius kadleci</name>
    <name type="common">African annual killifish</name>
    <dbReference type="NCBI Taxonomy" id="1051664"/>
    <lineage>
        <taxon>Eukaryota</taxon>
        <taxon>Metazoa</taxon>
        <taxon>Chordata</taxon>
        <taxon>Craniata</taxon>
        <taxon>Vertebrata</taxon>
        <taxon>Euteleostomi</taxon>
        <taxon>Actinopterygii</taxon>
        <taxon>Neopterygii</taxon>
        <taxon>Teleostei</taxon>
        <taxon>Neoteleostei</taxon>
        <taxon>Acanthomorphata</taxon>
        <taxon>Ovalentaria</taxon>
        <taxon>Atherinomorphae</taxon>
        <taxon>Cyprinodontiformes</taxon>
        <taxon>Nothobranchiidae</taxon>
        <taxon>Nothobranchius</taxon>
    </lineage>
</organism>
<gene>
    <name evidence="1" type="primary">Nfu_g_1_024216</name>
</gene>
<dbReference type="SUPFAM" id="SSF56219">
    <property type="entry name" value="DNase I-like"/>
    <property type="match status" value="1"/>
</dbReference>
<accession>A0A1A8BG91</accession>
<dbReference type="EMBL" id="HADZ01002288">
    <property type="protein sequence ID" value="SBP66229.1"/>
    <property type="molecule type" value="Transcribed_RNA"/>
</dbReference>
<feature type="non-terminal residue" evidence="1">
    <location>
        <position position="1"/>
    </location>
</feature>
<dbReference type="Gene3D" id="3.60.10.10">
    <property type="entry name" value="Endonuclease/exonuclease/phosphatase"/>
    <property type="match status" value="1"/>
</dbReference>
<dbReference type="InterPro" id="IPR036691">
    <property type="entry name" value="Endo/exonu/phosph_ase_sf"/>
</dbReference>
<evidence type="ECO:0000313" key="1">
    <source>
        <dbReference type="EMBL" id="SBP66229.1"/>
    </source>
</evidence>
<feature type="non-terminal residue" evidence="1">
    <location>
        <position position="113"/>
    </location>
</feature>
<evidence type="ECO:0008006" key="2">
    <source>
        <dbReference type="Google" id="ProtNLM"/>
    </source>
</evidence>
<sequence>VQRTTKRGGGLVVISKANLKMKHLQSWSPNTSFELYLFELGHPQPQPILCAVVYRPPKYNKHFLPEFSEVLANWAARYERILLLGDFNIYIFRKTFSLRFHQPCELFEFYAVG</sequence>
<name>A0A1A8BG91_NOTKA</name>
<proteinExistence type="predicted"/>
<reference evidence="1" key="1">
    <citation type="submission" date="2016-05" db="EMBL/GenBank/DDBJ databases">
        <authorList>
            <person name="Lavstsen T."/>
            <person name="Jespersen J.S."/>
        </authorList>
    </citation>
    <scope>NUCLEOTIDE SEQUENCE</scope>
    <source>
        <tissue evidence="1">Brain</tissue>
    </source>
</reference>
<reference evidence="1" key="2">
    <citation type="submission" date="2016-06" db="EMBL/GenBank/DDBJ databases">
        <title>The genome of a short-lived fish provides insights into sex chromosome evolution and the genetic control of aging.</title>
        <authorList>
            <person name="Reichwald K."/>
            <person name="Felder M."/>
            <person name="Petzold A."/>
            <person name="Koch P."/>
            <person name="Groth M."/>
            <person name="Platzer M."/>
        </authorList>
    </citation>
    <scope>NUCLEOTIDE SEQUENCE</scope>
    <source>
        <tissue evidence="1">Brain</tissue>
    </source>
</reference>